<comment type="caution">
    <text evidence="1">The sequence shown here is derived from an EMBL/GenBank/DDBJ whole genome shotgun (WGS) entry which is preliminary data.</text>
</comment>
<dbReference type="Proteomes" id="UP001219568">
    <property type="component" value="Unassembled WGS sequence"/>
</dbReference>
<reference evidence="1" key="1">
    <citation type="journal article" date="2023" name="IMA Fungus">
        <title>Comparative genomic study of the Penicillium genus elucidates a diverse pangenome and 15 lateral gene transfer events.</title>
        <authorList>
            <person name="Petersen C."/>
            <person name="Sorensen T."/>
            <person name="Nielsen M.R."/>
            <person name="Sondergaard T.E."/>
            <person name="Sorensen J.L."/>
            <person name="Fitzpatrick D.A."/>
            <person name="Frisvad J.C."/>
            <person name="Nielsen K.L."/>
        </authorList>
    </citation>
    <scope>NUCLEOTIDE SEQUENCE</scope>
    <source>
        <strain evidence="1">IBT 15450</strain>
    </source>
</reference>
<protein>
    <submittedName>
        <fullName evidence="1">Uncharacterized protein</fullName>
    </submittedName>
</protein>
<evidence type="ECO:0000313" key="1">
    <source>
        <dbReference type="EMBL" id="KAJ6030845.1"/>
    </source>
</evidence>
<gene>
    <name evidence="1" type="ORF">N7460_011111</name>
</gene>
<sequence>MNVPPTNNTPVLGESLVRMGSIPHGTTINAQCLAPTSVFPGPPEIPPASLAVQPVGGGDAVPIGSLNASVFTDLRRPQDLSKFIAAGTITQDMLDDPNTVLRDAIEGQTILENTVFTVSTMPPPPVFGGGTANIVFLEGNPAATTPNANAVQINATFWIEKVQYELKVPIFKRGQAPMKISPASPAHKPAPVFLVRPPHDITAPKTINVTSIQIQYSEVVLLVFDQLIWPHISVSTLIPSGPVTVPDSVWK</sequence>
<proteinExistence type="predicted"/>
<dbReference type="AlphaFoldDB" id="A0AAD6I4V5"/>
<organism evidence="1 2">
    <name type="scientific">Penicillium canescens</name>
    <dbReference type="NCBI Taxonomy" id="5083"/>
    <lineage>
        <taxon>Eukaryota</taxon>
        <taxon>Fungi</taxon>
        <taxon>Dikarya</taxon>
        <taxon>Ascomycota</taxon>
        <taxon>Pezizomycotina</taxon>
        <taxon>Eurotiomycetes</taxon>
        <taxon>Eurotiomycetidae</taxon>
        <taxon>Eurotiales</taxon>
        <taxon>Aspergillaceae</taxon>
        <taxon>Penicillium</taxon>
    </lineage>
</organism>
<evidence type="ECO:0000313" key="2">
    <source>
        <dbReference type="Proteomes" id="UP001219568"/>
    </source>
</evidence>
<dbReference type="EMBL" id="JAQJZL010000014">
    <property type="protein sequence ID" value="KAJ6030845.1"/>
    <property type="molecule type" value="Genomic_DNA"/>
</dbReference>
<accession>A0AAD6I4V5</accession>
<name>A0AAD6I4V5_PENCN</name>
<reference evidence="1" key="2">
    <citation type="submission" date="2023-01" db="EMBL/GenBank/DDBJ databases">
        <authorList>
            <person name="Petersen C."/>
        </authorList>
    </citation>
    <scope>NUCLEOTIDE SEQUENCE</scope>
    <source>
        <strain evidence="1">IBT 15450</strain>
    </source>
</reference>
<keyword evidence="2" id="KW-1185">Reference proteome</keyword>